<dbReference type="PANTHER" id="PTHR12599:SF0">
    <property type="entry name" value="PTERIN-4-ALPHA-CARBINOLAMINE DEHYDRATASE"/>
    <property type="match status" value="1"/>
</dbReference>
<keyword evidence="4" id="KW-0456">Lyase</keyword>
<dbReference type="RefSeq" id="XP_007375119.1">
    <property type="nucleotide sequence ID" value="XM_007375057.1"/>
</dbReference>
<dbReference type="SUPFAM" id="SSF55248">
    <property type="entry name" value="PCD-like"/>
    <property type="match status" value="1"/>
</dbReference>
<dbReference type="GO" id="GO:0006729">
    <property type="term" value="P:tetrahydrobiopterin biosynthetic process"/>
    <property type="evidence" value="ECO:0007669"/>
    <property type="project" value="InterPro"/>
</dbReference>
<dbReference type="EMBL" id="GL996501">
    <property type="protein sequence ID" value="EGW33604.1"/>
    <property type="molecule type" value="Genomic_DNA"/>
</dbReference>
<evidence type="ECO:0000256" key="3">
    <source>
        <dbReference type="ARBA" id="ARBA00013252"/>
    </source>
</evidence>
<dbReference type="AlphaFoldDB" id="G3AKJ8"/>
<dbReference type="Pfam" id="PF01329">
    <property type="entry name" value="Pterin_4a"/>
    <property type="match status" value="1"/>
</dbReference>
<dbReference type="InParanoid" id="G3AKJ8"/>
<name>G3AKJ8_SPAPN</name>
<accession>G3AKJ8</accession>
<dbReference type="CDD" id="cd00488">
    <property type="entry name" value="PCD_DCoH"/>
    <property type="match status" value="1"/>
</dbReference>
<evidence type="ECO:0000313" key="6">
    <source>
        <dbReference type="EMBL" id="EGW33604.1"/>
    </source>
</evidence>
<dbReference type="InterPro" id="IPR001533">
    <property type="entry name" value="Pterin_deHydtase"/>
</dbReference>
<dbReference type="eggNOG" id="KOG4073">
    <property type="taxonomic scope" value="Eukaryota"/>
</dbReference>
<dbReference type="Gene3D" id="3.30.1360.20">
    <property type="entry name" value="Transcriptional coactivator/pterin dehydratase"/>
    <property type="match status" value="1"/>
</dbReference>
<gene>
    <name evidence="6" type="ORF">SPAPADRAFT_137617</name>
</gene>
<dbReference type="EC" id="4.2.1.96" evidence="3"/>
<evidence type="ECO:0000256" key="2">
    <source>
        <dbReference type="ARBA" id="ARBA00006472"/>
    </source>
</evidence>
<evidence type="ECO:0000256" key="1">
    <source>
        <dbReference type="ARBA" id="ARBA00001554"/>
    </source>
</evidence>
<sequence>MAHKPLVKIADQLIHQSLVSINKPGAPQWQLITRSNSQLLSVHYQLSTFKSTWTFLNSIAQQAAKARHHPTIITTYNKIDLEITTHDVGNHITELDLDLAKSIHEEYIKQANK</sequence>
<dbReference type="STRING" id="619300.G3AKJ8"/>
<dbReference type="FunCoup" id="G3AKJ8">
    <property type="interactions" value="47"/>
</dbReference>
<proteinExistence type="inferred from homology"/>
<protein>
    <recommendedName>
        <fullName evidence="3">4a-hydroxytetrahydrobiopterin dehydratase</fullName>
        <ecNumber evidence="3">4.2.1.96</ecNumber>
    </recommendedName>
    <alternativeName>
        <fullName evidence="5">4-alpha-hydroxy-tetrahydropterin dehydratase</fullName>
    </alternativeName>
</protein>
<dbReference type="InterPro" id="IPR036428">
    <property type="entry name" value="PCD_sf"/>
</dbReference>
<dbReference type="GeneID" id="18870062"/>
<dbReference type="KEGG" id="spaa:SPAPADRAFT_137617"/>
<evidence type="ECO:0000256" key="4">
    <source>
        <dbReference type="ARBA" id="ARBA00023239"/>
    </source>
</evidence>
<comment type="catalytic activity">
    <reaction evidence="1">
        <text>(4aS,6R)-4a-hydroxy-L-erythro-5,6,7,8-tetrahydrobiopterin = (6R)-L-erythro-6,7-dihydrobiopterin + H2O</text>
        <dbReference type="Rhea" id="RHEA:11920"/>
        <dbReference type="ChEBI" id="CHEBI:15377"/>
        <dbReference type="ChEBI" id="CHEBI:15642"/>
        <dbReference type="ChEBI" id="CHEBI:43120"/>
        <dbReference type="EC" id="4.2.1.96"/>
    </reaction>
</comment>
<evidence type="ECO:0000256" key="5">
    <source>
        <dbReference type="ARBA" id="ARBA00030497"/>
    </source>
</evidence>
<organism evidence="7">
    <name type="scientific">Spathaspora passalidarum (strain NRRL Y-27907 / 11-Y1)</name>
    <dbReference type="NCBI Taxonomy" id="619300"/>
    <lineage>
        <taxon>Eukaryota</taxon>
        <taxon>Fungi</taxon>
        <taxon>Dikarya</taxon>
        <taxon>Ascomycota</taxon>
        <taxon>Saccharomycotina</taxon>
        <taxon>Pichiomycetes</taxon>
        <taxon>Debaryomycetaceae</taxon>
        <taxon>Spathaspora</taxon>
    </lineage>
</organism>
<keyword evidence="7" id="KW-1185">Reference proteome</keyword>
<reference evidence="6 7" key="1">
    <citation type="journal article" date="2011" name="Proc. Natl. Acad. Sci. U.S.A.">
        <title>Comparative genomics of xylose-fermenting fungi for enhanced biofuel production.</title>
        <authorList>
            <person name="Wohlbach D.J."/>
            <person name="Kuo A."/>
            <person name="Sato T.K."/>
            <person name="Potts K.M."/>
            <person name="Salamov A.A."/>
            <person name="LaButti K.M."/>
            <person name="Sun H."/>
            <person name="Clum A."/>
            <person name="Pangilinan J.L."/>
            <person name="Lindquist E.A."/>
            <person name="Lucas S."/>
            <person name="Lapidus A."/>
            <person name="Jin M."/>
            <person name="Gunawan C."/>
            <person name="Balan V."/>
            <person name="Dale B.E."/>
            <person name="Jeffries T.W."/>
            <person name="Zinkel R."/>
            <person name="Barry K.W."/>
            <person name="Grigoriev I.V."/>
            <person name="Gasch A.P."/>
        </authorList>
    </citation>
    <scope>NUCLEOTIDE SEQUENCE [LARGE SCALE GENOMIC DNA]</scope>
    <source>
        <strain evidence="7">NRRL Y-27907 / 11-Y1</strain>
    </source>
</reference>
<dbReference type="Proteomes" id="UP000000709">
    <property type="component" value="Unassembled WGS sequence"/>
</dbReference>
<dbReference type="GO" id="GO:0008124">
    <property type="term" value="F:4-alpha-hydroxytetrahydrobiopterin dehydratase activity"/>
    <property type="evidence" value="ECO:0007669"/>
    <property type="project" value="UniProtKB-EC"/>
</dbReference>
<evidence type="ECO:0000313" key="7">
    <source>
        <dbReference type="Proteomes" id="UP000000709"/>
    </source>
</evidence>
<dbReference type="OMA" id="WQLITRS"/>
<dbReference type="PANTHER" id="PTHR12599">
    <property type="entry name" value="PTERIN-4-ALPHA-CARBINOLAMINE DEHYDRATASE"/>
    <property type="match status" value="1"/>
</dbReference>
<dbReference type="HOGENOM" id="CLU_081974_5_0_1"/>
<comment type="similarity">
    <text evidence="2">Belongs to the pterin-4-alpha-carbinolamine dehydratase family.</text>
</comment>